<keyword evidence="1" id="KW-0175">Coiled coil</keyword>
<dbReference type="OrthoDB" id="440232at2"/>
<dbReference type="PANTHER" id="PTHR46656:SF3">
    <property type="entry name" value="PUTATIVE-RELATED"/>
    <property type="match status" value="1"/>
</dbReference>
<dbReference type="SUPFAM" id="SSF53756">
    <property type="entry name" value="UDP-Glycosyltransferase/glycogen phosphorylase"/>
    <property type="match status" value="1"/>
</dbReference>
<dbReference type="Pfam" id="PF00534">
    <property type="entry name" value="Glycos_transf_1"/>
    <property type="match status" value="1"/>
</dbReference>
<keyword evidence="4" id="KW-1185">Reference proteome</keyword>
<evidence type="ECO:0000313" key="4">
    <source>
        <dbReference type="Proteomes" id="UP000320055"/>
    </source>
</evidence>
<evidence type="ECO:0000259" key="2">
    <source>
        <dbReference type="Pfam" id="PF00534"/>
    </source>
</evidence>
<dbReference type="InterPro" id="IPR001296">
    <property type="entry name" value="Glyco_trans_1"/>
</dbReference>
<feature type="domain" description="Glycosyl transferase family 1" evidence="2">
    <location>
        <begin position="173"/>
        <end position="303"/>
    </location>
</feature>
<name>A0A563W3Q3_9CYAN</name>
<dbReference type="CDD" id="cd01635">
    <property type="entry name" value="Glycosyltransferase_GTB-type"/>
    <property type="match status" value="1"/>
</dbReference>
<proteinExistence type="predicted"/>
<dbReference type="GO" id="GO:0016757">
    <property type="term" value="F:glycosyltransferase activity"/>
    <property type="evidence" value="ECO:0007669"/>
    <property type="project" value="InterPro"/>
</dbReference>
<dbReference type="Proteomes" id="UP000320055">
    <property type="component" value="Unassembled WGS sequence"/>
</dbReference>
<dbReference type="Gene3D" id="3.40.50.2000">
    <property type="entry name" value="Glycogen Phosphorylase B"/>
    <property type="match status" value="1"/>
</dbReference>
<dbReference type="PANTHER" id="PTHR46656">
    <property type="entry name" value="PUTATIVE-RELATED"/>
    <property type="match status" value="1"/>
</dbReference>
<dbReference type="RefSeq" id="WP_144867593.1">
    <property type="nucleotide sequence ID" value="NZ_LR213833.1"/>
</dbReference>
<protein>
    <submittedName>
        <fullName evidence="3">Glycosyltransferase</fullName>
    </submittedName>
</protein>
<dbReference type="EMBL" id="CAACVJ010000682">
    <property type="protein sequence ID" value="VEP18322.1"/>
    <property type="molecule type" value="Genomic_DNA"/>
</dbReference>
<evidence type="ECO:0000313" key="3">
    <source>
        <dbReference type="EMBL" id="VEP18322.1"/>
    </source>
</evidence>
<gene>
    <name evidence="3" type="ORF">H1P_750006</name>
</gene>
<feature type="coiled-coil region" evidence="1">
    <location>
        <begin position="391"/>
        <end position="425"/>
    </location>
</feature>
<sequence length="431" mass="48872">MIDKVNTPLFGINVVGYIRGEFGLGESSRAQIRSIKAGDIPHAICNIDSTSHGNGDNTFTNEFTNENPYAINLLNFNAEAMPEFLDNIGENYLKGKYNIGYWAWELPTFPPEWEWLFQYYDEIWVPSGYCAEALSVVSPVPIVKIMHSINLPAQKLTREETIIPDGQGGETHFPKDKFIFLFMFDFHSTLARKNPLGVIEAFKRAFRSNNQDVTLMIKFSNSKHYPAELELVKQAAKSHPSIQFIDARLPKDVVNALFYNSDCYVSLHRAEGFGLTMAEAMYYGKPVIATGYSSNVEFMNTGNSFLVQYDLIKVVKDSGSYKKGNIWADANVEHAAALMHYVFHNYQAAQQVGLRGAREMKEILSPLTIGKKIRHRVEHIMSKIALDSQQNQASELQANAWKQTAQELQEELRKSQLEVKQLKAKLRLIQV</sequence>
<accession>A0A563W3Q3</accession>
<reference evidence="3 4" key="1">
    <citation type="submission" date="2019-01" db="EMBL/GenBank/DDBJ databases">
        <authorList>
            <person name="Brito A."/>
        </authorList>
    </citation>
    <scope>NUCLEOTIDE SEQUENCE [LARGE SCALE GENOMIC DNA]</scope>
    <source>
        <strain evidence="3">1</strain>
    </source>
</reference>
<evidence type="ECO:0000256" key="1">
    <source>
        <dbReference type="SAM" id="Coils"/>
    </source>
</evidence>
<dbReference type="AlphaFoldDB" id="A0A563W3Q3"/>
<organism evidence="3 4">
    <name type="scientific">Hyella patelloides LEGE 07179</name>
    <dbReference type="NCBI Taxonomy" id="945734"/>
    <lineage>
        <taxon>Bacteria</taxon>
        <taxon>Bacillati</taxon>
        <taxon>Cyanobacteriota</taxon>
        <taxon>Cyanophyceae</taxon>
        <taxon>Pleurocapsales</taxon>
        <taxon>Hyellaceae</taxon>
        <taxon>Hyella</taxon>
    </lineage>
</organism>
<keyword evidence="3" id="KW-0808">Transferase</keyword>